<keyword evidence="2" id="KW-1185">Reference proteome</keyword>
<sequence length="284" mass="30790">MSSNISATLKERLMEQVHKSLENAKLQDCKILFACIFGSRVYGTATNSSDFDLLVVIGSGGVGVGTGAQSQSDSNPESGSVVKTEVDDHGVRFIVIDEPSETKSDEKSGTSVGGKVGVDITIRSLTSFTSSLTAGDPFAVEAICTPEQFVLCSSEEMTSLIKATSLSSTTMLGSIRNGFSAKSAWAEVRARKKFKDGEHLIAIKSQYHSYRILLFAIQIAKKGFIHDWSAGSDYLTVLRTDLEAGKIDDAYLRASYKQWVKESTTQTDGTNMTVASYYKMLLPK</sequence>
<evidence type="ECO:0000313" key="1">
    <source>
        <dbReference type="EMBL" id="VBB17649.1"/>
    </source>
</evidence>
<name>A0A5K0U6S1_9VIRU</name>
<reference evidence="1 2" key="1">
    <citation type="submission" date="2018-10" db="EMBL/GenBank/DDBJ databases">
        <authorList>
            <consortium name="IHU Genomes"/>
        </authorList>
    </citation>
    <scope>NUCLEOTIDE SEQUENCE [LARGE SCALE GENOMIC DNA]</scope>
    <source>
        <strain evidence="1 2">A1</strain>
    </source>
</reference>
<organism evidence="1 2">
    <name type="scientific">Yasminevirus sp. GU-2018</name>
    <dbReference type="NCBI Taxonomy" id="2420051"/>
    <lineage>
        <taxon>Viruses</taxon>
        <taxon>Varidnaviria</taxon>
        <taxon>Bamfordvirae</taxon>
        <taxon>Nucleocytoviricota</taxon>
        <taxon>Megaviricetes</taxon>
        <taxon>Imitervirales</taxon>
        <taxon>Mimiviridae</taxon>
        <taxon>Klosneuvirinae</taxon>
        <taxon>Yasminevirus</taxon>
        <taxon>Yasminevirus saudimassiliense</taxon>
    </lineage>
</organism>
<accession>A0A5K0U6S1</accession>
<dbReference type="InterPro" id="IPR043519">
    <property type="entry name" value="NT_sf"/>
</dbReference>
<dbReference type="Pfam" id="PF10127">
    <property type="entry name" value="RlaP"/>
    <property type="match status" value="1"/>
</dbReference>
<dbReference type="Gene3D" id="3.30.460.10">
    <property type="entry name" value="Beta Polymerase, domain 2"/>
    <property type="match status" value="1"/>
</dbReference>
<comment type="caution">
    <text evidence="1">The sequence shown here is derived from an EMBL/GenBank/DDBJ whole genome shotgun (WGS) entry which is preliminary data.</text>
</comment>
<dbReference type="SUPFAM" id="SSF81301">
    <property type="entry name" value="Nucleotidyltransferase"/>
    <property type="match status" value="1"/>
</dbReference>
<gene>
    <name evidence="1" type="ORF">YASMINEVIRUS_112</name>
</gene>
<protein>
    <submittedName>
        <fullName evidence="1">Uncharacterized protein</fullName>
    </submittedName>
</protein>
<evidence type="ECO:0000313" key="2">
    <source>
        <dbReference type="Proteomes" id="UP000594342"/>
    </source>
</evidence>
<proteinExistence type="predicted"/>
<dbReference type="EMBL" id="UPSH01000001">
    <property type="protein sequence ID" value="VBB17649.1"/>
    <property type="molecule type" value="Genomic_DNA"/>
</dbReference>
<dbReference type="InterPro" id="IPR018775">
    <property type="entry name" value="RlaP"/>
</dbReference>
<dbReference type="Proteomes" id="UP000594342">
    <property type="component" value="Unassembled WGS sequence"/>
</dbReference>